<reference evidence="3 4" key="1">
    <citation type="journal article" date="2022" name="Gigascience">
        <title>A chromosome-level genome assembly and annotation of the desert horned lizard, Phrynosoma platyrhinos, provides insight into chromosomal rearrangements among reptiles.</title>
        <authorList>
            <person name="Koochekian N."/>
            <person name="Ascanio A."/>
            <person name="Farleigh K."/>
            <person name="Card D.C."/>
            <person name="Schield D.R."/>
            <person name="Castoe T.A."/>
            <person name="Jezkova T."/>
        </authorList>
    </citation>
    <scope>NUCLEOTIDE SEQUENCE [LARGE SCALE GENOMIC DNA]</scope>
    <source>
        <strain evidence="3">NK-2021</strain>
    </source>
</reference>
<evidence type="ECO:0000259" key="2">
    <source>
        <dbReference type="PROSITE" id="PS50095"/>
    </source>
</evidence>
<dbReference type="InterPro" id="IPR001024">
    <property type="entry name" value="PLAT/LH2_dom"/>
</dbReference>
<comment type="caution">
    <text evidence="3">The sequence shown here is derived from an EMBL/GenBank/DDBJ whole genome shotgun (WGS) entry which is preliminary data.</text>
</comment>
<accession>A0ABQ7SK33</accession>
<evidence type="ECO:0000313" key="3">
    <source>
        <dbReference type="EMBL" id="KAH0617711.1"/>
    </source>
</evidence>
<dbReference type="Pfam" id="PF01477">
    <property type="entry name" value="PLAT"/>
    <property type="match status" value="3"/>
</dbReference>
<sequence>MWVDCAHVPEKMPDVEVIVFGTRGKTLPKRVHSFKNESFLLSAGDIGSITKISFVVSNPCLNKGIKLSKVRMKDLDSKEELCFHPLNQWLFEEDGSETVAEVAAVRPDVAPLREVTYSISVYTGTLPASETDAEIFITIFGENGDSSKRRLKNPKFCTHFAKGQVSTFSIRAIDLGILSKVLVEHNRYGYGAGWYLEQIIIQGLEKHDGQYIFSCQQWLDSGVADGRMKRELQLLGKATKEKPIGRIHGTWHVIVSTSNILNNDVNPKLTITACDDKGASASVFIPKGSFKRDEAYQTSLQLNKKFGVICKVRLEVEDTDGKTWHCQAVKLQHRKSKETLEFPCLRNFSDTEGCTVAELPVLTAGCRFLTVKQYVLFISTDSSLESGTDSDVYITLKGSIGDTGRRKLPRNEKDSFAKGKVDIFHVEAVDIGTLHELVVEKGKGSDWLLEKIIVKESDFTGREILFMAHTWLKDRTDRKRLASQTLNVTEIQEKSIAATSLRRQQMKSDGPWKIYFTECYGNPSKEFKKSWENISKLIVVFYGNNGKSGPISLEDNIGDHTEDEATYDVHLPFDLGMLYKVKLGFHHLEEGIFQLFHHCKMQNTVTLDTFTFYINKTLPLLNGDQWIELPVEWPLREALSVVTYKLKVFSKDDLSKINSVHMSLCIYGTNGETEDRTLSLALSSITHQGEDNESFTDQIDAVDLGELNKVILHIRSKSSCSLGIKALHLKEDSKQEPIYIFEVNETFLLDTNEPEIRREIPLSLIQKEDEPENLVDYIIKVYTGDKRGAGTDANVHIILFGNLDTSPLIQLSKSLDNRDPFERGKIDTFKIKTKKVGRLQKIEIGHDGKGFGGLLKMKMMDAL</sequence>
<organism evidence="3 4">
    <name type="scientific">Phrynosoma platyrhinos</name>
    <name type="common">Desert horned lizard</name>
    <dbReference type="NCBI Taxonomy" id="52577"/>
    <lineage>
        <taxon>Eukaryota</taxon>
        <taxon>Metazoa</taxon>
        <taxon>Chordata</taxon>
        <taxon>Craniata</taxon>
        <taxon>Vertebrata</taxon>
        <taxon>Euteleostomi</taxon>
        <taxon>Lepidosauria</taxon>
        <taxon>Squamata</taxon>
        <taxon>Bifurcata</taxon>
        <taxon>Unidentata</taxon>
        <taxon>Episquamata</taxon>
        <taxon>Toxicofera</taxon>
        <taxon>Iguania</taxon>
        <taxon>Phrynosomatidae</taxon>
        <taxon>Phrynosomatinae</taxon>
        <taxon>Phrynosoma</taxon>
    </lineage>
</organism>
<dbReference type="PANTHER" id="PTHR45901:SF7">
    <property type="entry name" value="OXYGEN-REGULATED PROTEIN 1"/>
    <property type="match status" value="1"/>
</dbReference>
<gene>
    <name evidence="3" type="ORF">JD844_016210</name>
</gene>
<feature type="domain" description="PLAT" evidence="2">
    <location>
        <begin position="372"/>
        <end position="486"/>
    </location>
</feature>
<dbReference type="EMBL" id="JAIPUX010005289">
    <property type="protein sequence ID" value="KAH0617711.1"/>
    <property type="molecule type" value="Genomic_DNA"/>
</dbReference>
<evidence type="ECO:0000256" key="1">
    <source>
        <dbReference type="PROSITE-ProRule" id="PRU00152"/>
    </source>
</evidence>
<dbReference type="SUPFAM" id="SSF49723">
    <property type="entry name" value="Lipase/lipooxygenase domain (PLAT/LH2 domain)"/>
    <property type="match status" value="6"/>
</dbReference>
<feature type="domain" description="PLAT" evidence="2">
    <location>
        <begin position="249"/>
        <end position="362"/>
    </location>
</feature>
<protein>
    <recommendedName>
        <fullName evidence="2">PLAT domain-containing protein</fullName>
    </recommendedName>
</protein>
<feature type="domain" description="PLAT" evidence="2">
    <location>
        <begin position="115"/>
        <end position="233"/>
    </location>
</feature>
<name>A0ABQ7SK33_PHRPL</name>
<dbReference type="Gene3D" id="2.60.60.20">
    <property type="entry name" value="PLAT/LH2 domain"/>
    <property type="match status" value="5"/>
</dbReference>
<dbReference type="Proteomes" id="UP000826234">
    <property type="component" value="Unassembled WGS sequence"/>
</dbReference>
<comment type="caution">
    <text evidence="1">Lacks conserved residue(s) required for the propagation of feature annotation.</text>
</comment>
<dbReference type="CDD" id="cd01756">
    <property type="entry name" value="PLAT_repeat"/>
    <property type="match status" value="1"/>
</dbReference>
<keyword evidence="4" id="KW-1185">Reference proteome</keyword>
<dbReference type="SMART" id="SM00308">
    <property type="entry name" value="LH2"/>
    <property type="match status" value="2"/>
</dbReference>
<feature type="domain" description="PLAT" evidence="2">
    <location>
        <begin position="642"/>
        <end position="761"/>
    </location>
</feature>
<feature type="domain" description="PLAT" evidence="2">
    <location>
        <begin position="775"/>
        <end position="863"/>
    </location>
</feature>
<dbReference type="PROSITE" id="PS50095">
    <property type="entry name" value="PLAT"/>
    <property type="match status" value="5"/>
</dbReference>
<dbReference type="InterPro" id="IPR036392">
    <property type="entry name" value="PLAT/LH2_dom_sf"/>
</dbReference>
<dbReference type="Gene3D" id="2.40.180.10">
    <property type="entry name" value="Catalase core domain"/>
    <property type="match status" value="1"/>
</dbReference>
<evidence type="ECO:0000313" key="4">
    <source>
        <dbReference type="Proteomes" id="UP000826234"/>
    </source>
</evidence>
<dbReference type="PANTHER" id="PTHR45901">
    <property type="entry name" value="PROTEIN CBG12474"/>
    <property type="match status" value="1"/>
</dbReference>
<proteinExistence type="predicted"/>
<dbReference type="InterPro" id="IPR052970">
    <property type="entry name" value="Inner_ear_hair_cell_LOXHD"/>
</dbReference>